<evidence type="ECO:0000313" key="9">
    <source>
        <dbReference type="Proteomes" id="UP000469558"/>
    </source>
</evidence>
<evidence type="ECO:0000256" key="5">
    <source>
        <dbReference type="ARBA" id="ARBA00022777"/>
    </source>
</evidence>
<dbReference type="AlphaFoldDB" id="A0A8T9C6H7"/>
<dbReference type="GO" id="GO:0008478">
    <property type="term" value="F:pyridoxal kinase activity"/>
    <property type="evidence" value="ECO:0007669"/>
    <property type="project" value="UniProtKB-EC"/>
</dbReference>
<evidence type="ECO:0000259" key="7">
    <source>
        <dbReference type="Pfam" id="PF08543"/>
    </source>
</evidence>
<dbReference type="EC" id="2.7.1.35" evidence="2"/>
<proteinExistence type="inferred from homology"/>
<organism evidence="8 9">
    <name type="scientific">Lachnellula suecica</name>
    <dbReference type="NCBI Taxonomy" id="602035"/>
    <lineage>
        <taxon>Eukaryota</taxon>
        <taxon>Fungi</taxon>
        <taxon>Dikarya</taxon>
        <taxon>Ascomycota</taxon>
        <taxon>Pezizomycotina</taxon>
        <taxon>Leotiomycetes</taxon>
        <taxon>Helotiales</taxon>
        <taxon>Lachnaceae</taxon>
        <taxon>Lachnellula</taxon>
    </lineage>
</organism>
<dbReference type="CDD" id="cd01173">
    <property type="entry name" value="pyridoxal_pyridoxamine_kinase"/>
    <property type="match status" value="1"/>
</dbReference>
<dbReference type="EMBL" id="QGMK01000507">
    <property type="protein sequence ID" value="TVY81285.1"/>
    <property type="molecule type" value="Genomic_DNA"/>
</dbReference>
<dbReference type="InterPro" id="IPR004625">
    <property type="entry name" value="PyrdxlKinase"/>
</dbReference>
<dbReference type="PANTHER" id="PTHR10534:SF2">
    <property type="entry name" value="PYRIDOXAL KINASE"/>
    <property type="match status" value="1"/>
</dbReference>
<comment type="similarity">
    <text evidence="1">Belongs to the pyridoxine kinase family.</text>
</comment>
<dbReference type="Gene3D" id="3.40.1190.20">
    <property type="match status" value="1"/>
</dbReference>
<evidence type="ECO:0000256" key="2">
    <source>
        <dbReference type="ARBA" id="ARBA00012104"/>
    </source>
</evidence>
<dbReference type="InterPro" id="IPR013749">
    <property type="entry name" value="PM/HMP-P_kinase-1"/>
</dbReference>
<dbReference type="SUPFAM" id="SSF53613">
    <property type="entry name" value="Ribokinase-like"/>
    <property type="match status" value="1"/>
</dbReference>
<dbReference type="Proteomes" id="UP000469558">
    <property type="component" value="Unassembled WGS sequence"/>
</dbReference>
<gene>
    <name evidence="8" type="ORF">LSUE1_G006470</name>
</gene>
<keyword evidence="4" id="KW-0547">Nucleotide-binding</keyword>
<evidence type="ECO:0000256" key="6">
    <source>
        <dbReference type="ARBA" id="ARBA00022840"/>
    </source>
</evidence>
<sequence length="374" mass="40997">MSTDSESDFPVPETKVLAVASHVVYGYVGNTMATFVMQSLGCEVAALNTVQFSISPFSSPTVPPYRTEHVHTGNHLGYGQAKGTRAKASEITDLYDGLKDSYLDDFDMMLSGYLPGAASVEALGTIARDLKYKATMKPGSFFWVLDPVMGDNGKLYVAEDVVPAYKELVKHADLILPNQFEAETLSGVKIVDMETLKKAITTLHEQYRIPHIMITSIALPTPGAEPSLSVVGSTFTSGLTPRIFGIKIPAIDCFFSGTGDMFAALILVRFREAVHNTEGLSSKPAWVSDDDVEATELPLAKATEKVLASMNEVLTKTKEKRDEELEKFNNRVVGRGDESEKRLKLATSKATEVRLVRNLPCLRHPEVKFRAENV</sequence>
<dbReference type="PANTHER" id="PTHR10534">
    <property type="entry name" value="PYRIDOXAL KINASE"/>
    <property type="match status" value="1"/>
</dbReference>
<keyword evidence="5 8" id="KW-0418">Kinase</keyword>
<dbReference type="GO" id="GO:0009443">
    <property type="term" value="P:pyridoxal 5'-phosphate salvage"/>
    <property type="evidence" value="ECO:0007669"/>
    <property type="project" value="InterPro"/>
</dbReference>
<evidence type="ECO:0000313" key="8">
    <source>
        <dbReference type="EMBL" id="TVY81285.1"/>
    </source>
</evidence>
<comment type="caution">
    <text evidence="8">The sequence shown here is derived from an EMBL/GenBank/DDBJ whole genome shotgun (WGS) entry which is preliminary data.</text>
</comment>
<reference evidence="8 9" key="1">
    <citation type="submission" date="2018-05" db="EMBL/GenBank/DDBJ databases">
        <title>Genome sequencing and assembly of the regulated plant pathogen Lachnellula willkommii and related sister species for the development of diagnostic species identification markers.</title>
        <authorList>
            <person name="Giroux E."/>
            <person name="Bilodeau G."/>
        </authorList>
    </citation>
    <scope>NUCLEOTIDE SEQUENCE [LARGE SCALE GENOMIC DNA]</scope>
    <source>
        <strain evidence="8 9">CBS 268.59</strain>
    </source>
</reference>
<evidence type="ECO:0000256" key="3">
    <source>
        <dbReference type="ARBA" id="ARBA00022679"/>
    </source>
</evidence>
<keyword evidence="9" id="KW-1185">Reference proteome</keyword>
<keyword evidence="6" id="KW-0067">ATP-binding</keyword>
<feature type="domain" description="Pyridoxamine kinase/Phosphomethylpyrimidine kinase" evidence="7">
    <location>
        <begin position="141"/>
        <end position="266"/>
    </location>
</feature>
<evidence type="ECO:0000256" key="4">
    <source>
        <dbReference type="ARBA" id="ARBA00022741"/>
    </source>
</evidence>
<name>A0A8T9C6H7_9HELO</name>
<dbReference type="OrthoDB" id="2104723at2759"/>
<dbReference type="GO" id="GO:0005829">
    <property type="term" value="C:cytosol"/>
    <property type="evidence" value="ECO:0007669"/>
    <property type="project" value="TreeGrafter"/>
</dbReference>
<protein>
    <recommendedName>
        <fullName evidence="2">pyridoxal kinase</fullName>
        <ecNumber evidence="2">2.7.1.35</ecNumber>
    </recommendedName>
</protein>
<dbReference type="Pfam" id="PF08543">
    <property type="entry name" value="Phos_pyr_kin"/>
    <property type="match status" value="1"/>
</dbReference>
<dbReference type="GO" id="GO:0005524">
    <property type="term" value="F:ATP binding"/>
    <property type="evidence" value="ECO:0007669"/>
    <property type="project" value="UniProtKB-KW"/>
</dbReference>
<accession>A0A8T9C6H7</accession>
<evidence type="ECO:0000256" key="1">
    <source>
        <dbReference type="ARBA" id="ARBA00008805"/>
    </source>
</evidence>
<keyword evidence="3" id="KW-0808">Transferase</keyword>
<dbReference type="InterPro" id="IPR029056">
    <property type="entry name" value="Ribokinase-like"/>
</dbReference>